<evidence type="ECO:0000256" key="6">
    <source>
        <dbReference type="SAM" id="MobiDB-lite"/>
    </source>
</evidence>
<feature type="region of interest" description="Disordered" evidence="6">
    <location>
        <begin position="508"/>
        <end position="541"/>
    </location>
</feature>
<accession>A0A0F7UE17</accession>
<feature type="compositionally biased region" description="Basic and acidic residues" evidence="6">
    <location>
        <begin position="437"/>
        <end position="450"/>
    </location>
</feature>
<feature type="compositionally biased region" description="Acidic residues" evidence="6">
    <location>
        <begin position="1249"/>
        <end position="1259"/>
    </location>
</feature>
<feature type="domain" description="AP2/ERF" evidence="7">
    <location>
        <begin position="772"/>
        <end position="821"/>
    </location>
</feature>
<feature type="compositionally biased region" description="Basic and acidic residues" evidence="6">
    <location>
        <begin position="842"/>
        <end position="865"/>
    </location>
</feature>
<dbReference type="EMBL" id="LN714481">
    <property type="protein sequence ID" value="CEL66572.1"/>
    <property type="molecule type" value="Genomic_DNA"/>
</dbReference>
<gene>
    <name evidence="8" type="ORF">BN1204_023830</name>
</gene>
<keyword evidence="4" id="KW-0804">Transcription</keyword>
<feature type="compositionally biased region" description="Basic and acidic residues" evidence="6">
    <location>
        <begin position="645"/>
        <end position="655"/>
    </location>
</feature>
<feature type="region of interest" description="Disordered" evidence="6">
    <location>
        <begin position="424"/>
        <end position="450"/>
    </location>
</feature>
<feature type="region of interest" description="Disordered" evidence="6">
    <location>
        <begin position="720"/>
        <end position="741"/>
    </location>
</feature>
<evidence type="ECO:0000256" key="1">
    <source>
        <dbReference type="ARBA" id="ARBA00004123"/>
    </source>
</evidence>
<dbReference type="Pfam" id="PF00847">
    <property type="entry name" value="AP2"/>
    <property type="match status" value="2"/>
</dbReference>
<feature type="region of interest" description="Disordered" evidence="6">
    <location>
        <begin position="274"/>
        <end position="309"/>
    </location>
</feature>
<feature type="compositionally biased region" description="Polar residues" evidence="6">
    <location>
        <begin position="1295"/>
        <end position="1304"/>
    </location>
</feature>
<evidence type="ECO:0000256" key="3">
    <source>
        <dbReference type="ARBA" id="ARBA00023125"/>
    </source>
</evidence>
<feature type="region of interest" description="Disordered" evidence="6">
    <location>
        <begin position="824"/>
        <end position="946"/>
    </location>
</feature>
<dbReference type="GO" id="GO:0003677">
    <property type="term" value="F:DNA binding"/>
    <property type="evidence" value="ECO:0007669"/>
    <property type="project" value="UniProtKB-KW"/>
</dbReference>
<feature type="compositionally biased region" description="Basic and acidic residues" evidence="6">
    <location>
        <begin position="1239"/>
        <end position="1248"/>
    </location>
</feature>
<feature type="compositionally biased region" description="Polar residues" evidence="6">
    <location>
        <begin position="510"/>
        <end position="524"/>
    </location>
</feature>
<dbReference type="InterPro" id="IPR001471">
    <property type="entry name" value="AP2/ERF_dom"/>
</dbReference>
<feature type="region of interest" description="Disordered" evidence="6">
    <location>
        <begin position="358"/>
        <end position="377"/>
    </location>
</feature>
<keyword evidence="5" id="KW-0539">Nucleus</keyword>
<sequence length="1304" mass="141468">METEIKLISSCCRPGFSSLGNAKALSTTECPHVSARNDDCDLPERLQSQCAEALIWALFEQPRHLAGLLRETMNKSSDSDTHEAFGPVAGRPRRTNCVDTDAKPSEAENAPRTRAETICCIEHSLIAEEMPSVRKSEKCVSTDACLLQPTKNLCEGSPLAAPSVRLRENPCRGSEGDSCNSDPPCSSCAFSLKRSVLRLRTAAEMRLQRVDEHSDRLADNIADAYSKLCGLAADLDDLANALKQDVTESVTCDSRGEFSSSKEVHRRGQALSVDCGKHANPEHENEARSVVPAKRLSEESEDPPPGLAAVSSSLLASAEPNGPLVEDDATPDSARDVCTAGHGGVSRQEEVWWDNTSASVGRERHRQGDRGCDEAPSSTRDAFHALLSAPIIPRAARRPRWWRGEIQSEHHFESCLRRNEGYDAKPSTRLDSPAGCNREEKTDDEGVRFGDGRECDPYCMHSEDFFSLTDVISPFIRGSASRSVHEHTRASDLPSSASVPMTHHAALMQRPTSEDSQAAKSSSAIDGDAERGHTKEEAVRLETDEGEHLCSLLNGGGGITRWCSFASRKVGDFKPFLRREGPSLVSPRECQASLPVGGMHVADGRQPARILPFSVPDEAPWVAAVNTSYAAGIPSLMLPQIVRGRSDPTRHRPAELHGASRATSLGPSRGAGFPCQRDETVCAGIDSQPDLQHEDGRGGQLADALHGRDPFDQAWVPHSCSEEKNRHAGQNPDGHNSLAGGPAAELETKASALKGRGSPVGSTTMGATMAFPHVKGVTYNRMKKYWIAQWIENGQSKVKYFSTFKYGDEAAHDLAVEWRMKHAGRGSSTDDRFSQRSNEIGRTVDARGLAHDGSEPRSCAVREGRNPGAAGTLGQGQHPAEEDSICSRRTKCAGGPPTVRRRGSGRGPWVTRAGNVGATAPGERPEDARRNGGPPTGRQLPPHRSNGIVGVSFSRTGNAWLAYIKNRVTKTQLNRYFKVNVYGFRLAKKKAIEARLELEERMRNSNQSGWDAFSDRKSLAVGVYYEDKNDSWVACCRDPRTGEGIYKFFPVSECPGGDLEARAKAIDARMDMDDVLGADDEQSLTQLTGEVARRKRKRKMEDEGRVLHDETGVAELLSKENYEGTRDNAGGSETDVGTQAICPTERERSATKSSGTTHVGGEQRTAADESDDTRLTGVILGAGDHVDPCRDFVRIERSCAGGNGGTEFRHVHESGAHETIDPVNAAADGNSCLSGDVEVSPKENHQEEELLDEEGDDGDSLTQIHAVEEPSSGRQADKTRQRPTQHARGLPTANLRATSLDPSP</sequence>
<evidence type="ECO:0000313" key="8">
    <source>
        <dbReference type="EMBL" id="CEL66572.1"/>
    </source>
</evidence>
<name>A0A0F7UE17_NEOCL</name>
<keyword evidence="2" id="KW-0805">Transcription regulation</keyword>
<evidence type="ECO:0000256" key="2">
    <source>
        <dbReference type="ARBA" id="ARBA00023015"/>
    </source>
</evidence>
<feature type="region of interest" description="Disordered" evidence="6">
    <location>
        <begin position="645"/>
        <end position="669"/>
    </location>
</feature>
<feature type="region of interest" description="Disordered" evidence="6">
    <location>
        <begin position="1222"/>
        <end position="1304"/>
    </location>
</feature>
<dbReference type="Gene3D" id="1.20.5.2050">
    <property type="match status" value="3"/>
</dbReference>
<keyword evidence="3" id="KW-0238">DNA-binding</keyword>
<feature type="compositionally biased region" description="Basic and acidic residues" evidence="6">
    <location>
        <begin position="275"/>
        <end position="287"/>
    </location>
</feature>
<evidence type="ECO:0000259" key="7">
    <source>
        <dbReference type="Pfam" id="PF00847"/>
    </source>
</evidence>
<dbReference type="GO" id="GO:0005634">
    <property type="term" value="C:nucleus"/>
    <property type="evidence" value="ECO:0007669"/>
    <property type="project" value="UniProtKB-SubCell"/>
</dbReference>
<dbReference type="GO" id="GO:0003700">
    <property type="term" value="F:DNA-binding transcription factor activity"/>
    <property type="evidence" value="ECO:0007669"/>
    <property type="project" value="InterPro"/>
</dbReference>
<proteinExistence type="predicted"/>
<evidence type="ECO:0000256" key="5">
    <source>
        <dbReference type="ARBA" id="ARBA00023242"/>
    </source>
</evidence>
<reference evidence="8" key="1">
    <citation type="journal article" date="2015" name="PLoS ONE">
        <title>Comprehensive Evaluation of Toxoplasma gondii VEG and Neospora caninum LIV Genomes with Tachyzoite Stage Transcriptome and Proteome Defines Novel Transcript Features.</title>
        <authorList>
            <person name="Ramaprasad A."/>
            <person name="Mourier T."/>
            <person name="Naeem R."/>
            <person name="Malas T.B."/>
            <person name="Moussa E."/>
            <person name="Panigrahi A."/>
            <person name="Vermont S.J."/>
            <person name="Otto T.D."/>
            <person name="Wastling J."/>
            <person name="Pain A."/>
        </authorList>
    </citation>
    <scope>NUCLEOTIDE SEQUENCE</scope>
    <source>
        <strain evidence="8">Liverpool</strain>
    </source>
</reference>
<evidence type="ECO:0000256" key="4">
    <source>
        <dbReference type="ARBA" id="ARBA00023163"/>
    </source>
</evidence>
<feature type="compositionally biased region" description="Basic and acidic residues" evidence="6">
    <location>
        <begin position="528"/>
        <end position="541"/>
    </location>
</feature>
<feature type="region of interest" description="Disordered" evidence="6">
    <location>
        <begin position="1142"/>
        <end position="1172"/>
    </location>
</feature>
<feature type="domain" description="AP2/ERF" evidence="7">
    <location>
        <begin position="947"/>
        <end position="1000"/>
    </location>
</feature>
<organism evidence="8">
    <name type="scientific">Neospora caninum (strain Liverpool)</name>
    <dbReference type="NCBI Taxonomy" id="572307"/>
    <lineage>
        <taxon>Eukaryota</taxon>
        <taxon>Sar</taxon>
        <taxon>Alveolata</taxon>
        <taxon>Apicomplexa</taxon>
        <taxon>Conoidasida</taxon>
        <taxon>Coccidia</taxon>
        <taxon>Eucoccidiorida</taxon>
        <taxon>Eimeriorina</taxon>
        <taxon>Sarcocystidae</taxon>
        <taxon>Neospora</taxon>
    </lineage>
</organism>
<comment type="subcellular location">
    <subcellularLocation>
        <location evidence="1">Nucleus</location>
    </subcellularLocation>
</comment>
<feature type="region of interest" description="Disordered" evidence="6">
    <location>
        <begin position="76"/>
        <end position="108"/>
    </location>
</feature>
<protein>
    <submittedName>
        <fullName evidence="8">AP2 domain transcription factor AP2VIIa-9</fullName>
    </submittedName>
</protein>